<dbReference type="PANTHER" id="PTHR31361:SF1">
    <property type="entry name" value="BETA-GLUCAN SYNTHESIS-ASSOCIATED PROTEIN KRE6-RELATED"/>
    <property type="match status" value="1"/>
</dbReference>
<evidence type="ECO:0000256" key="11">
    <source>
        <dbReference type="ARBA" id="ARBA00023180"/>
    </source>
</evidence>
<dbReference type="InterPro" id="IPR013154">
    <property type="entry name" value="ADH-like_N"/>
</dbReference>
<evidence type="ECO:0000256" key="10">
    <source>
        <dbReference type="ARBA" id="ARBA00023136"/>
    </source>
</evidence>
<evidence type="ECO:0000313" key="17">
    <source>
        <dbReference type="EMBL" id="KAF5393324.1"/>
    </source>
</evidence>
<dbReference type="Pfam" id="PF18517">
    <property type="entry name" value="LZ3wCH"/>
    <property type="match status" value="1"/>
</dbReference>
<dbReference type="Gene3D" id="2.60.120.200">
    <property type="match status" value="2"/>
</dbReference>
<dbReference type="InterPro" id="IPR027417">
    <property type="entry name" value="P-loop_NTPase"/>
</dbReference>
<dbReference type="InterPro" id="IPR000757">
    <property type="entry name" value="Beta-glucanase-like"/>
</dbReference>
<keyword evidence="5" id="KW-0547">Nucleotide-binding</keyword>
<dbReference type="SUPFAM" id="SSF50129">
    <property type="entry name" value="GroES-like"/>
    <property type="match status" value="1"/>
</dbReference>
<keyword evidence="4" id="KW-0812">Transmembrane</keyword>
<dbReference type="InterPro" id="IPR036291">
    <property type="entry name" value="NAD(P)-bd_dom_sf"/>
</dbReference>
<feature type="compositionally biased region" description="Polar residues" evidence="14">
    <location>
        <begin position="1"/>
        <end position="12"/>
    </location>
</feature>
<evidence type="ECO:0000256" key="13">
    <source>
        <dbReference type="ARBA" id="ARBA00023316"/>
    </source>
</evidence>
<dbReference type="EMBL" id="JAACJN010000002">
    <property type="protein sequence ID" value="KAF5393324.1"/>
    <property type="molecule type" value="Genomic_DNA"/>
</dbReference>
<dbReference type="Gene3D" id="3.40.50.720">
    <property type="entry name" value="NAD(P)-binding Rossmann-like Domain"/>
    <property type="match status" value="1"/>
</dbReference>
<dbReference type="Pfam" id="PF03144">
    <property type="entry name" value="GTP_EFTU_D2"/>
    <property type="match status" value="1"/>
</dbReference>
<dbReference type="CDD" id="cd03694">
    <property type="entry name" value="GTPBP_II"/>
    <property type="match status" value="1"/>
</dbReference>
<dbReference type="SUPFAM" id="SSF51735">
    <property type="entry name" value="NAD(P)-binding Rossmann-fold domains"/>
    <property type="match status" value="1"/>
</dbReference>
<feature type="domain" description="GH16" evidence="16">
    <location>
        <begin position="874"/>
        <end position="1250"/>
    </location>
</feature>
<dbReference type="InterPro" id="IPR035531">
    <property type="entry name" value="GTPBP1-like"/>
</dbReference>
<evidence type="ECO:0000256" key="5">
    <source>
        <dbReference type="ARBA" id="ARBA00022741"/>
    </source>
</evidence>
<proteinExistence type="inferred from homology"/>
<keyword evidence="6" id="KW-0735">Signal-anchor</keyword>
<comment type="similarity">
    <text evidence="3">Belongs to the SKN1/KRE6 family.</text>
</comment>
<accession>A0A8H5MGU2</accession>
<dbReference type="FunFam" id="2.60.120.200:FF:000135">
    <property type="entry name" value="Related to KRE6-glucan synthase subunit"/>
    <property type="match status" value="1"/>
</dbReference>
<dbReference type="InterPro" id="IPR000795">
    <property type="entry name" value="T_Tr_GTP-bd_dom"/>
</dbReference>
<dbReference type="SUPFAM" id="SSF52540">
    <property type="entry name" value="P-loop containing nucleoside triphosphate hydrolases"/>
    <property type="match status" value="1"/>
</dbReference>
<dbReference type="InterPro" id="IPR011032">
    <property type="entry name" value="GroES-like_sf"/>
</dbReference>
<dbReference type="Pfam" id="PF08240">
    <property type="entry name" value="ADH_N"/>
    <property type="match status" value="1"/>
</dbReference>
<dbReference type="InterPro" id="IPR020843">
    <property type="entry name" value="ER"/>
</dbReference>
<dbReference type="Pfam" id="PF03935">
    <property type="entry name" value="SKN1_KRE6_Sbg1"/>
    <property type="match status" value="1"/>
</dbReference>
<sequence length="1464" mass="159120">MATLRSFQTEIQQIHDRETAKQRAQSTEHLHKEQKVTKSKLKDDTISVAKGKAKEGPNIVELTSAGTEEARDSAETEEKVLELLLSKVPANRDAARDLLAALITQHHGEYVVRLGVQPSKAKLFADELDDSVSDDWSGFDRTQDELDFLVQEITTTVEEIGGKTSLLCNITGMHQRRSLLLRLPPLSVSLTPEVRCAVVGNVDSGKSTTLGVLTRGALDDGRGKARVGLFRHKHEIETGRTSSVGMEILGFSPSGAPILPETAASNDPDVVRREKLGWEEISIQAAKIVSFIDLAGHERYLKTTLYGLTSGAPSCVILMVGANAGLIGMSKEHLSIALALSVPVVVCITKIDMTPANVQAETIKQVVKILRSPGCRKVPVFVKSSEVAVEIATNFGKEKLCPIFQVSNVTGEGLSHLRTFLNLLPSSEGDTDKFAADQPLEFSVTEVWSVPYVGTVVNGIVNGGSIKTGDQVMLGPDSNGNFQSTVVKSMQRKRASVMSAEAGQCVSCALKRVRRNTVRKGMVMVSKTETLPKGVLHTRGEFEIVEKTLEEPKDGTILVKVLACGVCASDGLVKYGKIPLPRTAGHEIVGDVVAVPAGESRWKVGDRVGSGWHGGHCGSCDSCGDGDFITCSNHVINGISQDGGYAEYATLRTEAVLPVPKELDPAEAAPLLCAGVTCFNSLRNVKGLKKGDIVAVQGLGGLGHLGIQYAKHMGFKVVALSQSESKRELATKLGADIYLDGSKVNQVEELQKLGGAKLGLAVDPHSWGSNLSADVAEADDELHKPEEKAKGIEHDGNAWSKRGVTNLGFLALLCLGILALFIGYPVAHFALLPPHSTQGAFNIGGLNASGQVPAILGNWGLIDADTPQDAHTVPSWKDPTKTMRLVFSDEFSTPGRTFYPGDDPYWEAVDLHYWQTNNLEWYSPEAVTTANGSLVITLSAKENHDLNYQGGLISTWNKFCFTGGYVETSLVIPGANNVLGLWPAVWTMGNLGRAGYGASLEGTWPYTYDTCDVGTVQNQTVNGVPEAATVNGDAGKGGVLSYLPGQKLSRCTCAGEDHPGPKHSDGTFVGRSAPEIDVLEAQIDQNTLVAEVSQSAQWAPFNHAYIWNNNSDNMIVEDPSISTLNSFMGNVLQQATSVVTATNPSCYEYEGGCFQTYGFEVLTLLFVRTGFDDGYVTWISSGKISWGLNAAGLGADDTVQISARPVPQEPMYLLANLGMSTNFGPVDLDHLIFPTHLTIDYIRVYQPEDAMNIGCDPSDFPTEDYINKVGHFHRLLLDGLLLDGCLPSLQHLEAYTNPNLTTRQDWFFKLQVISYFRLLFLIREFVCQVFWSFPSHQGAVIQGRLNAAKETKTTYQTQLLEIQQSIEKEKSIRVESDTRSASLSKLQNRKKELAKMDDELLVYGACDPAKIEETKRAITLSKEAAIRWTENYSVLLSHFTRTTQVTAEDVRKHLEIDEEYEDIC</sequence>
<keyword evidence="9" id="KW-0342">GTP-binding</keyword>
<evidence type="ECO:0000256" key="2">
    <source>
        <dbReference type="ARBA" id="ARBA00004606"/>
    </source>
</evidence>
<keyword evidence="8" id="KW-0175">Coiled coil</keyword>
<dbReference type="PANTHER" id="PTHR31361">
    <property type="entry name" value="BETA-GLUCAN SYNTHESIS-ASSOCIATED PROTEIN KRE6-RELATED"/>
    <property type="match status" value="1"/>
</dbReference>
<keyword evidence="7" id="KW-1133">Transmembrane helix</keyword>
<dbReference type="GO" id="GO:0031505">
    <property type="term" value="P:fungal-type cell wall organization"/>
    <property type="evidence" value="ECO:0007669"/>
    <property type="project" value="TreeGrafter"/>
</dbReference>
<dbReference type="GO" id="GO:0005634">
    <property type="term" value="C:nucleus"/>
    <property type="evidence" value="ECO:0007669"/>
    <property type="project" value="UniProtKB-SubCell"/>
</dbReference>
<protein>
    <submittedName>
        <fullName evidence="17">Uncharacterized protein</fullName>
    </submittedName>
</protein>
<dbReference type="Proteomes" id="UP000518752">
    <property type="component" value="Unassembled WGS sequence"/>
</dbReference>
<feature type="region of interest" description="Disordered" evidence="14">
    <location>
        <begin position="1"/>
        <end position="42"/>
    </location>
</feature>
<evidence type="ECO:0000256" key="9">
    <source>
        <dbReference type="ARBA" id="ARBA00023134"/>
    </source>
</evidence>
<keyword evidence="11" id="KW-0325">Glycoprotein</keyword>
<evidence type="ECO:0000256" key="6">
    <source>
        <dbReference type="ARBA" id="ARBA00022968"/>
    </source>
</evidence>
<dbReference type="Pfam" id="PF00107">
    <property type="entry name" value="ADH_zinc_N"/>
    <property type="match status" value="1"/>
</dbReference>
<dbReference type="GO" id="GO:0015926">
    <property type="term" value="F:glucosidase activity"/>
    <property type="evidence" value="ECO:0007669"/>
    <property type="project" value="TreeGrafter"/>
</dbReference>
<dbReference type="GO" id="GO:0016491">
    <property type="term" value="F:oxidoreductase activity"/>
    <property type="evidence" value="ECO:0007669"/>
    <property type="project" value="InterPro"/>
</dbReference>
<keyword evidence="13" id="KW-0961">Cell wall biogenesis/degradation</keyword>
<evidence type="ECO:0000313" key="18">
    <source>
        <dbReference type="Proteomes" id="UP000518752"/>
    </source>
</evidence>
<feature type="domain" description="Tr-type G" evidence="15">
    <location>
        <begin position="191"/>
        <end position="428"/>
    </location>
</feature>
<dbReference type="InterPro" id="IPR013149">
    <property type="entry name" value="ADH-like_C"/>
</dbReference>
<dbReference type="Pfam" id="PF00009">
    <property type="entry name" value="GTP_EFTU"/>
    <property type="match status" value="1"/>
</dbReference>
<dbReference type="PROSITE" id="PS51762">
    <property type="entry name" value="GH16_2"/>
    <property type="match status" value="1"/>
</dbReference>
<organism evidence="17 18">
    <name type="scientific">Collybiopsis confluens</name>
    <dbReference type="NCBI Taxonomy" id="2823264"/>
    <lineage>
        <taxon>Eukaryota</taxon>
        <taxon>Fungi</taxon>
        <taxon>Dikarya</taxon>
        <taxon>Basidiomycota</taxon>
        <taxon>Agaricomycotina</taxon>
        <taxon>Agaricomycetes</taxon>
        <taxon>Agaricomycetidae</taxon>
        <taxon>Agaricales</taxon>
        <taxon>Marasmiineae</taxon>
        <taxon>Omphalotaceae</taxon>
        <taxon>Collybiopsis</taxon>
    </lineage>
</organism>
<dbReference type="FunFam" id="2.40.30.10:FF:000014">
    <property type="entry name" value="Probable GTP-binding protein 1"/>
    <property type="match status" value="1"/>
</dbReference>
<dbReference type="FunFam" id="3.40.50.300:FF:000091">
    <property type="entry name" value="Probable GTP-binding protein 1"/>
    <property type="match status" value="1"/>
</dbReference>
<dbReference type="CDD" id="cd04165">
    <property type="entry name" value="GTPBP1_like"/>
    <property type="match status" value="1"/>
</dbReference>
<dbReference type="SMART" id="SM00829">
    <property type="entry name" value="PKS_ER"/>
    <property type="match status" value="1"/>
</dbReference>
<dbReference type="InterPro" id="IPR009000">
    <property type="entry name" value="Transl_B-barrel_sf"/>
</dbReference>
<name>A0A8H5MGU2_9AGAR</name>
<evidence type="ECO:0000256" key="1">
    <source>
        <dbReference type="ARBA" id="ARBA00004123"/>
    </source>
</evidence>
<dbReference type="SUPFAM" id="SSF49899">
    <property type="entry name" value="Concanavalin A-like lectins/glucanases"/>
    <property type="match status" value="1"/>
</dbReference>
<evidence type="ECO:0000256" key="7">
    <source>
        <dbReference type="ARBA" id="ARBA00022989"/>
    </source>
</evidence>
<dbReference type="InterPro" id="IPR040661">
    <property type="entry name" value="LZ3wCH"/>
</dbReference>
<dbReference type="GO" id="GO:0005525">
    <property type="term" value="F:GTP binding"/>
    <property type="evidence" value="ECO:0007669"/>
    <property type="project" value="UniProtKB-KW"/>
</dbReference>
<dbReference type="InterPro" id="IPR004161">
    <property type="entry name" value="EFTu-like_2"/>
</dbReference>
<keyword evidence="18" id="KW-1185">Reference proteome</keyword>
<feature type="compositionally biased region" description="Basic and acidic residues" evidence="14">
    <location>
        <begin position="13"/>
        <end position="42"/>
    </location>
</feature>
<dbReference type="CDD" id="cd02180">
    <property type="entry name" value="GH16_fungal_KRE6_glucanase"/>
    <property type="match status" value="1"/>
</dbReference>
<evidence type="ECO:0000259" key="15">
    <source>
        <dbReference type="PROSITE" id="PS51722"/>
    </source>
</evidence>
<keyword evidence="12" id="KW-0539">Nucleus</keyword>
<dbReference type="SUPFAM" id="SSF50447">
    <property type="entry name" value="Translation proteins"/>
    <property type="match status" value="1"/>
</dbReference>
<evidence type="ECO:0000256" key="3">
    <source>
        <dbReference type="ARBA" id="ARBA00010962"/>
    </source>
</evidence>
<dbReference type="OrthoDB" id="248233at2759"/>
<gene>
    <name evidence="17" type="ORF">D9757_000583</name>
</gene>
<dbReference type="InterPro" id="IPR005629">
    <property type="entry name" value="Skn1/Kre6/Sbg1"/>
</dbReference>
<evidence type="ECO:0000256" key="14">
    <source>
        <dbReference type="SAM" id="MobiDB-lite"/>
    </source>
</evidence>
<keyword evidence="10" id="KW-0472">Membrane</keyword>
<dbReference type="GO" id="GO:0006078">
    <property type="term" value="P:(1-&gt;6)-beta-D-glucan biosynthetic process"/>
    <property type="evidence" value="ECO:0007669"/>
    <property type="project" value="TreeGrafter"/>
</dbReference>
<reference evidence="17 18" key="1">
    <citation type="journal article" date="2020" name="ISME J.">
        <title>Uncovering the hidden diversity of litter-decomposition mechanisms in mushroom-forming fungi.</title>
        <authorList>
            <person name="Floudas D."/>
            <person name="Bentzer J."/>
            <person name="Ahren D."/>
            <person name="Johansson T."/>
            <person name="Persson P."/>
            <person name="Tunlid A."/>
        </authorList>
    </citation>
    <scope>NUCLEOTIDE SEQUENCE [LARGE SCALE GENOMIC DNA]</scope>
    <source>
        <strain evidence="17 18">CBS 406.79</strain>
    </source>
</reference>
<dbReference type="Gene3D" id="2.40.30.10">
    <property type="entry name" value="Translation factors"/>
    <property type="match status" value="1"/>
</dbReference>
<dbReference type="GO" id="GO:0005789">
    <property type="term" value="C:endoplasmic reticulum membrane"/>
    <property type="evidence" value="ECO:0007669"/>
    <property type="project" value="TreeGrafter"/>
</dbReference>
<comment type="caution">
    <text evidence="17">The sequence shown here is derived from an EMBL/GenBank/DDBJ whole genome shotgun (WGS) entry which is preliminary data.</text>
</comment>
<evidence type="ECO:0000256" key="8">
    <source>
        <dbReference type="ARBA" id="ARBA00023054"/>
    </source>
</evidence>
<evidence type="ECO:0000259" key="16">
    <source>
        <dbReference type="PROSITE" id="PS51762"/>
    </source>
</evidence>
<dbReference type="PROSITE" id="PS51722">
    <property type="entry name" value="G_TR_2"/>
    <property type="match status" value="1"/>
</dbReference>
<dbReference type="InterPro" id="IPR013320">
    <property type="entry name" value="ConA-like_dom_sf"/>
</dbReference>
<evidence type="ECO:0000256" key="4">
    <source>
        <dbReference type="ARBA" id="ARBA00022692"/>
    </source>
</evidence>
<dbReference type="GO" id="GO:0003924">
    <property type="term" value="F:GTPase activity"/>
    <property type="evidence" value="ECO:0007669"/>
    <property type="project" value="InterPro"/>
</dbReference>
<dbReference type="Gene3D" id="3.40.50.300">
    <property type="entry name" value="P-loop containing nucleotide triphosphate hydrolases"/>
    <property type="match status" value="1"/>
</dbReference>
<comment type="subcellular location">
    <subcellularLocation>
        <location evidence="2">Membrane</location>
        <topology evidence="2">Single-pass type II membrane protein</topology>
    </subcellularLocation>
    <subcellularLocation>
        <location evidence="1">Nucleus</location>
    </subcellularLocation>
</comment>
<dbReference type="GO" id="GO:0005886">
    <property type="term" value="C:plasma membrane"/>
    <property type="evidence" value="ECO:0007669"/>
    <property type="project" value="TreeGrafter"/>
</dbReference>
<dbReference type="Gene3D" id="3.90.180.10">
    <property type="entry name" value="Medium-chain alcohol dehydrogenases, catalytic domain"/>
    <property type="match status" value="1"/>
</dbReference>
<evidence type="ECO:0000256" key="12">
    <source>
        <dbReference type="ARBA" id="ARBA00023242"/>
    </source>
</evidence>